<dbReference type="GO" id="GO:0005669">
    <property type="term" value="C:transcription factor TFIID complex"/>
    <property type="evidence" value="ECO:0000318"/>
    <property type="project" value="GO_Central"/>
</dbReference>
<feature type="region of interest" description="Disordered" evidence="6">
    <location>
        <begin position="317"/>
        <end position="337"/>
    </location>
</feature>
<feature type="region of interest" description="Disordered" evidence="6">
    <location>
        <begin position="349"/>
        <end position="395"/>
    </location>
</feature>
<reference evidence="8" key="3">
    <citation type="submission" date="2025-09" db="UniProtKB">
        <authorList>
            <consortium name="Ensembl"/>
        </authorList>
    </citation>
    <scope>IDENTIFICATION</scope>
    <source>
        <strain evidence="8">Brown Norway</strain>
    </source>
</reference>
<sequence length="490" mass="54618">MERGEEAPVEGAPTERAPAEGALAEAALPKAALAEAGAPDISEAPSTHAPTSEETGPKEPQVPISLGAESACDTSDTGGARGLVIPVPSRAEPHGTRPSTARGRALQKAMRAMSLRHEESHEIEEQFILRLPPEQAYAVRKIIHSRNAATKDKLKIGFSPDGHHAVVQVENVSLPAKLVNLPCVIGSLKTVDRKTFYQTADISQMLVCSPEGEPHSSPEEPVISTGPTVTGHIEGKAEKKKYNWKHGITPPLKNVRKKRFRKTTKKLPDVKQMDEINFSEYTQSPSVEKEVKRLLCSDAEAVSVRWEVVADDDTKEIESQGCISTTSGTPQMGGAGSSEYDVLREMMGETGSNSNDVEDKNSKIEDEDEDDQEDEDEDDGNEEKEEETDNSEEELEKELQAKFIQSSLHEKEQDYTSIIMEIQKLIHIKEQKLQQIYKKAQRQKDLLRNVENLTLKRHFQNVLEKLNILEKEKCEQIYHLQEQLKCFLKE</sequence>
<reference evidence="8" key="1">
    <citation type="submission" date="2024-01" db="EMBL/GenBank/DDBJ databases">
        <title>GRCr8: a new rat reference genome assembly contstructed from accurate long reads and long range scaffolding.</title>
        <authorList>
            <person name="Doris P.A."/>
            <person name="Kalbfleisch T."/>
            <person name="Li K."/>
            <person name="Howe K."/>
            <person name="Wood J."/>
        </authorList>
    </citation>
    <scope>NUCLEOTIDE SEQUENCE [LARGE SCALE GENOMIC DNA]</scope>
    <source>
        <strain evidence="8">Brown Norway</strain>
    </source>
</reference>
<comment type="similarity">
    <text evidence="2">Belongs to the TAF7 family.</text>
</comment>
<organism evidence="8 9">
    <name type="scientific">Rattus norvegicus</name>
    <name type="common">Rat</name>
    <dbReference type="NCBI Taxonomy" id="10116"/>
    <lineage>
        <taxon>Eukaryota</taxon>
        <taxon>Metazoa</taxon>
        <taxon>Chordata</taxon>
        <taxon>Craniata</taxon>
        <taxon>Vertebrata</taxon>
        <taxon>Euteleostomi</taxon>
        <taxon>Mammalia</taxon>
        <taxon>Eutheria</taxon>
        <taxon>Euarchontoglires</taxon>
        <taxon>Glires</taxon>
        <taxon>Rodentia</taxon>
        <taxon>Myomorpha</taxon>
        <taxon>Muroidea</taxon>
        <taxon>Muridae</taxon>
        <taxon>Murinae</taxon>
        <taxon>Rattus</taxon>
    </lineage>
</organism>
<keyword evidence="9" id="KW-1185">Reference proteome</keyword>
<evidence type="ECO:0000256" key="1">
    <source>
        <dbReference type="ARBA" id="ARBA00004123"/>
    </source>
</evidence>
<gene>
    <name evidence="8 10" type="primary">Taf7l</name>
</gene>
<comment type="subcellular location">
    <subcellularLocation>
        <location evidence="1">Nucleus</location>
    </subcellularLocation>
</comment>
<evidence type="ECO:0000313" key="10">
    <source>
        <dbReference type="RGD" id="1564898"/>
    </source>
</evidence>
<dbReference type="RefSeq" id="NP_001421213.1">
    <property type="nucleotide sequence ID" value="NM_001434284.1"/>
</dbReference>
<dbReference type="PANTHER" id="PTHR12228:SF16">
    <property type="entry name" value="TRANSCRIPTION INITIATION FACTOR TFIID SUBUNIT 7-LIKE"/>
    <property type="match status" value="1"/>
</dbReference>
<dbReference type="OMA" id="VSETNCE"/>
<evidence type="ECO:0000256" key="6">
    <source>
        <dbReference type="SAM" id="MobiDB-lite"/>
    </source>
</evidence>
<keyword evidence="3" id="KW-0805">Transcription regulation</keyword>
<dbReference type="RGD" id="1564898">
    <property type="gene designation" value="Taf7l"/>
</dbReference>
<protein>
    <submittedName>
        <fullName evidence="8">TATA-box binding protein associated factor 7-like</fullName>
    </submittedName>
</protein>
<dbReference type="Ensembl" id="ENSRNOT00000102985.2">
    <property type="protein sequence ID" value="ENSRNOP00000083355.1"/>
    <property type="gene ID" value="ENSRNOG00000026315.6"/>
</dbReference>
<dbReference type="GO" id="GO:0005634">
    <property type="term" value="C:nucleus"/>
    <property type="evidence" value="ECO:0000266"/>
    <property type="project" value="RGD"/>
</dbReference>
<dbReference type="OrthoDB" id="153872at2759"/>
<dbReference type="AGR" id="RGD:1564898"/>
<feature type="region of interest" description="Disordered" evidence="6">
    <location>
        <begin position="1"/>
        <end position="64"/>
    </location>
</feature>
<feature type="domain" description="TAFII55 protein conserved region" evidence="7">
    <location>
        <begin position="123"/>
        <end position="303"/>
    </location>
</feature>
<evidence type="ECO:0000256" key="5">
    <source>
        <dbReference type="ARBA" id="ARBA00023242"/>
    </source>
</evidence>
<dbReference type="SMART" id="SM01370">
    <property type="entry name" value="TAFII55_N"/>
    <property type="match status" value="1"/>
</dbReference>
<dbReference type="Proteomes" id="UP000002494">
    <property type="component" value="Chromosome X"/>
</dbReference>
<keyword evidence="5" id="KW-0539">Nucleus</keyword>
<proteinExistence type="inferred from homology"/>
<dbReference type="InterPro" id="IPR006751">
    <property type="entry name" value="TAFII55_prot_cons_reg"/>
</dbReference>
<dbReference type="CDD" id="cd08047">
    <property type="entry name" value="TAF7"/>
    <property type="match status" value="1"/>
</dbReference>
<dbReference type="GO" id="GO:0005737">
    <property type="term" value="C:cytoplasm"/>
    <property type="evidence" value="ECO:0000266"/>
    <property type="project" value="RGD"/>
</dbReference>
<evidence type="ECO:0000313" key="9">
    <source>
        <dbReference type="Proteomes" id="UP000002494"/>
    </source>
</evidence>
<evidence type="ECO:0000256" key="3">
    <source>
        <dbReference type="ARBA" id="ARBA00023015"/>
    </source>
</evidence>
<dbReference type="InterPro" id="IPR037817">
    <property type="entry name" value="TAF7"/>
</dbReference>
<evidence type="ECO:0000259" key="7">
    <source>
        <dbReference type="SMART" id="SM01370"/>
    </source>
</evidence>
<feature type="compositionally biased region" description="Polar residues" evidence="6">
    <location>
        <begin position="321"/>
        <end position="330"/>
    </location>
</feature>
<accession>A0A8I5ZWV0</accession>
<evidence type="ECO:0000256" key="4">
    <source>
        <dbReference type="ARBA" id="ARBA00023163"/>
    </source>
</evidence>
<reference evidence="8" key="2">
    <citation type="submission" date="2025-08" db="UniProtKB">
        <authorList>
            <consortium name="Ensembl"/>
        </authorList>
    </citation>
    <scope>IDENTIFICATION</scope>
    <source>
        <strain evidence="8">Brown Norway</strain>
    </source>
</reference>
<dbReference type="GO" id="GO:0007286">
    <property type="term" value="P:spermatid development"/>
    <property type="evidence" value="ECO:0000266"/>
    <property type="project" value="RGD"/>
</dbReference>
<dbReference type="GO" id="GO:0030317">
    <property type="term" value="P:flagellated sperm motility"/>
    <property type="evidence" value="ECO:0000266"/>
    <property type="project" value="RGD"/>
</dbReference>
<dbReference type="GO" id="GO:0051123">
    <property type="term" value="P:RNA polymerase II preinitiation complex assembly"/>
    <property type="evidence" value="ECO:0000318"/>
    <property type="project" value="GO_Central"/>
</dbReference>
<keyword evidence="4" id="KW-0804">Transcription</keyword>
<dbReference type="AlphaFoldDB" id="A0A8I5ZWV0"/>
<evidence type="ECO:0000256" key="2">
    <source>
        <dbReference type="ARBA" id="ARBA00009368"/>
    </source>
</evidence>
<feature type="region of interest" description="Disordered" evidence="6">
    <location>
        <begin position="210"/>
        <end position="229"/>
    </location>
</feature>
<dbReference type="GO" id="GO:0001673">
    <property type="term" value="C:male germ cell nucleus"/>
    <property type="evidence" value="ECO:0000266"/>
    <property type="project" value="RGD"/>
</dbReference>
<name>A0A8I5ZWV0_RAT</name>
<dbReference type="GeneID" id="363493"/>
<feature type="compositionally biased region" description="Acidic residues" evidence="6">
    <location>
        <begin position="365"/>
        <end position="395"/>
    </location>
</feature>
<dbReference type="GlyGen" id="A0A8I5ZWV0">
    <property type="glycosylation" value="1 site"/>
</dbReference>
<dbReference type="PANTHER" id="PTHR12228">
    <property type="entry name" value="TRANSCRIPTION INITIATION FACTOR TFIID 55 KD SUBUNIT-RELATED"/>
    <property type="match status" value="1"/>
</dbReference>
<evidence type="ECO:0000313" key="8">
    <source>
        <dbReference type="Ensembl" id="ENSRNOP00000083355.1"/>
    </source>
</evidence>
<dbReference type="GeneTree" id="ENSGT00940000161565"/>
<dbReference type="FunCoup" id="A0A8I5ZWV0">
    <property type="interactions" value="13"/>
</dbReference>
<feature type="compositionally biased region" description="Low complexity" evidence="6">
    <location>
        <begin position="19"/>
        <end position="39"/>
    </location>
</feature>
<dbReference type="CTD" id="54457"/>
<feature type="compositionally biased region" description="Polar residues" evidence="6">
    <location>
        <begin position="44"/>
        <end position="54"/>
    </location>
</feature>
<dbReference type="Pfam" id="PF04658">
    <property type="entry name" value="TAFII55_N"/>
    <property type="match status" value="1"/>
</dbReference>